<dbReference type="GO" id="GO:0005634">
    <property type="term" value="C:nucleus"/>
    <property type="evidence" value="ECO:0007669"/>
    <property type="project" value="UniProtKB-SubCell"/>
</dbReference>
<keyword evidence="11" id="KW-1185">Reference proteome</keyword>
<organism evidence="10 11">
    <name type="scientific">Solanum pinnatisectum</name>
    <name type="common">tansyleaf nightshade</name>
    <dbReference type="NCBI Taxonomy" id="50273"/>
    <lineage>
        <taxon>Eukaryota</taxon>
        <taxon>Viridiplantae</taxon>
        <taxon>Streptophyta</taxon>
        <taxon>Embryophyta</taxon>
        <taxon>Tracheophyta</taxon>
        <taxon>Spermatophyta</taxon>
        <taxon>Magnoliopsida</taxon>
        <taxon>eudicotyledons</taxon>
        <taxon>Gunneridae</taxon>
        <taxon>Pentapetalae</taxon>
        <taxon>asterids</taxon>
        <taxon>lamiids</taxon>
        <taxon>Solanales</taxon>
        <taxon>Solanaceae</taxon>
        <taxon>Solanoideae</taxon>
        <taxon>Solaneae</taxon>
        <taxon>Solanum</taxon>
    </lineage>
</organism>
<dbReference type="InterPro" id="IPR004827">
    <property type="entry name" value="bZIP"/>
</dbReference>
<dbReference type="Proteomes" id="UP001311915">
    <property type="component" value="Unassembled WGS sequence"/>
</dbReference>
<evidence type="ECO:0000256" key="8">
    <source>
        <dbReference type="SAM" id="MobiDB-lite"/>
    </source>
</evidence>
<comment type="subcellular location">
    <subcellularLocation>
        <location evidence="2">Endoplasmic reticulum membrane</location>
        <topology evidence="2">Single-pass membrane protein</topology>
    </subcellularLocation>
    <subcellularLocation>
        <location evidence="1">Nucleus</location>
    </subcellularLocation>
</comment>
<dbReference type="SMART" id="SM00338">
    <property type="entry name" value="BRLZ"/>
    <property type="match status" value="1"/>
</dbReference>
<dbReference type="SUPFAM" id="SSF57959">
    <property type="entry name" value="Leucine zipper domain"/>
    <property type="match status" value="1"/>
</dbReference>
<feature type="region of interest" description="Disordered" evidence="8">
    <location>
        <begin position="53"/>
        <end position="90"/>
    </location>
</feature>
<evidence type="ECO:0000256" key="1">
    <source>
        <dbReference type="ARBA" id="ARBA00004123"/>
    </source>
</evidence>
<evidence type="ECO:0000259" key="9">
    <source>
        <dbReference type="PROSITE" id="PS50217"/>
    </source>
</evidence>
<dbReference type="EMBL" id="JAWPEI010000004">
    <property type="protein sequence ID" value="KAK4728093.1"/>
    <property type="molecule type" value="Genomic_DNA"/>
</dbReference>
<proteinExistence type="inferred from homology"/>
<evidence type="ECO:0000256" key="4">
    <source>
        <dbReference type="ARBA" id="ARBA00023015"/>
    </source>
</evidence>
<dbReference type="GO" id="GO:0005789">
    <property type="term" value="C:endoplasmic reticulum membrane"/>
    <property type="evidence" value="ECO:0007669"/>
    <property type="project" value="UniProtKB-SubCell"/>
</dbReference>
<name>A0AAV9LQZ4_9SOLN</name>
<dbReference type="AlphaFoldDB" id="A0AAV9LQZ4"/>
<dbReference type="PANTHER" id="PTHR47416">
    <property type="entry name" value="BASIC-LEUCINE ZIPPER TRANSCRIPTION FACTOR F-RELATED"/>
    <property type="match status" value="1"/>
</dbReference>
<evidence type="ECO:0000256" key="7">
    <source>
        <dbReference type="ARBA" id="ARBA00023242"/>
    </source>
</evidence>
<keyword evidence="4" id="KW-0805">Transcription regulation</keyword>
<keyword evidence="6" id="KW-0804">Transcription</keyword>
<reference evidence="10 11" key="1">
    <citation type="submission" date="2023-10" db="EMBL/GenBank/DDBJ databases">
        <title>Genome-Wide Identification Analysis in wild type Solanum Pinnatisectum Reveals Some Genes Defensing Phytophthora Infestans.</title>
        <authorList>
            <person name="Sun C."/>
        </authorList>
    </citation>
    <scope>NUCLEOTIDE SEQUENCE [LARGE SCALE GENOMIC DNA]</scope>
    <source>
        <strain evidence="10">LQN</strain>
        <tissue evidence="10">Leaf</tissue>
    </source>
</reference>
<accession>A0AAV9LQZ4</accession>
<feature type="compositionally biased region" description="Polar residues" evidence="8">
    <location>
        <begin position="54"/>
        <end position="67"/>
    </location>
</feature>
<dbReference type="PANTHER" id="PTHR47416:SF3">
    <property type="entry name" value="BZIP TRANSCRIPTION FACTOR 17-RELATED"/>
    <property type="match status" value="1"/>
</dbReference>
<feature type="domain" description="BZIP" evidence="9">
    <location>
        <begin position="70"/>
        <end position="112"/>
    </location>
</feature>
<evidence type="ECO:0000313" key="10">
    <source>
        <dbReference type="EMBL" id="KAK4728093.1"/>
    </source>
</evidence>
<comment type="similarity">
    <text evidence="3">Belongs to the bZIP family.</text>
</comment>
<evidence type="ECO:0000256" key="3">
    <source>
        <dbReference type="ARBA" id="ARBA00007163"/>
    </source>
</evidence>
<keyword evidence="7" id="KW-0539">Nucleus</keyword>
<dbReference type="GO" id="GO:0003700">
    <property type="term" value="F:DNA-binding transcription factor activity"/>
    <property type="evidence" value="ECO:0007669"/>
    <property type="project" value="InterPro"/>
</dbReference>
<dbReference type="Pfam" id="PF00170">
    <property type="entry name" value="bZIP_1"/>
    <property type="match status" value="1"/>
</dbReference>
<comment type="caution">
    <text evidence="10">The sequence shown here is derived from an EMBL/GenBank/DDBJ whole genome shotgun (WGS) entry which is preliminary data.</text>
</comment>
<evidence type="ECO:0000256" key="2">
    <source>
        <dbReference type="ARBA" id="ARBA00004389"/>
    </source>
</evidence>
<dbReference type="InterPro" id="IPR046347">
    <property type="entry name" value="bZIP_sf"/>
</dbReference>
<dbReference type="Gene3D" id="1.20.5.170">
    <property type="match status" value="1"/>
</dbReference>
<dbReference type="GO" id="GO:0003677">
    <property type="term" value="F:DNA binding"/>
    <property type="evidence" value="ECO:0007669"/>
    <property type="project" value="UniProtKB-KW"/>
</dbReference>
<evidence type="ECO:0000313" key="11">
    <source>
        <dbReference type="Proteomes" id="UP001311915"/>
    </source>
</evidence>
<keyword evidence="5" id="KW-0238">DNA-binding</keyword>
<protein>
    <recommendedName>
        <fullName evidence="9">BZIP domain-containing protein</fullName>
    </recommendedName>
</protein>
<dbReference type="PROSITE" id="PS50217">
    <property type="entry name" value="BZIP"/>
    <property type="match status" value="1"/>
</dbReference>
<gene>
    <name evidence="10" type="ORF">R3W88_021081</name>
</gene>
<dbReference type="CDD" id="cd14686">
    <property type="entry name" value="bZIP"/>
    <property type="match status" value="1"/>
</dbReference>
<evidence type="ECO:0000256" key="5">
    <source>
        <dbReference type="ARBA" id="ARBA00023125"/>
    </source>
</evidence>
<sequence>MDDIFPPGDVDVDAAAILNPKSLCVSKPSQIDPNPNEFGQSGSQLIETRVFKSSPESVQTPMDSVNSEGDEKRKLRRMRNKKSSQIYRQRKKDYAEELEEKVRIMASTIQHLSWRMRLQSRRWAALVCLGRCYHHSRDVSLDALYSEATSAFGSHSKVETTRNGSCTQEK</sequence>
<evidence type="ECO:0000256" key="6">
    <source>
        <dbReference type="ARBA" id="ARBA00023163"/>
    </source>
</evidence>